<evidence type="ECO:0000313" key="1">
    <source>
        <dbReference type="EMBL" id="KRZ74208.1"/>
    </source>
</evidence>
<sequence>MENLCPKQVGKFSKPFILSCPTKKTRHIRHGHKMCCDINHHLVAAIEVYLKVKWLHYHFNISCIDDYRFNGKYCLIFSNCGHCMPNTGLNVNK</sequence>
<reference evidence="1 2" key="1">
    <citation type="submission" date="2015-01" db="EMBL/GenBank/DDBJ databases">
        <title>Evolution of Trichinella species and genotypes.</title>
        <authorList>
            <person name="Korhonen P.K."/>
            <person name="Edoardo P."/>
            <person name="Giuseppe L.R."/>
            <person name="Gasser R.B."/>
        </authorList>
    </citation>
    <scope>NUCLEOTIDE SEQUENCE [LARGE SCALE GENOMIC DNA]</scope>
    <source>
        <strain evidence="1">ISS1980</strain>
    </source>
</reference>
<evidence type="ECO:0000313" key="2">
    <source>
        <dbReference type="Proteomes" id="UP000054843"/>
    </source>
</evidence>
<dbReference type="AlphaFoldDB" id="A0A0V1MRP6"/>
<proteinExistence type="predicted"/>
<comment type="caution">
    <text evidence="1">The sequence shown here is derived from an EMBL/GenBank/DDBJ whole genome shotgun (WGS) entry which is preliminary data.</text>
</comment>
<protein>
    <submittedName>
        <fullName evidence="1">Uncharacterized protein</fullName>
    </submittedName>
</protein>
<name>A0A0V1MRP6_9BILA</name>
<accession>A0A0V1MRP6</accession>
<gene>
    <name evidence="1" type="ORF">T10_10040</name>
</gene>
<organism evidence="1 2">
    <name type="scientific">Trichinella papuae</name>
    <dbReference type="NCBI Taxonomy" id="268474"/>
    <lineage>
        <taxon>Eukaryota</taxon>
        <taxon>Metazoa</taxon>
        <taxon>Ecdysozoa</taxon>
        <taxon>Nematoda</taxon>
        <taxon>Enoplea</taxon>
        <taxon>Dorylaimia</taxon>
        <taxon>Trichinellida</taxon>
        <taxon>Trichinellidae</taxon>
        <taxon>Trichinella</taxon>
    </lineage>
</organism>
<dbReference type="Proteomes" id="UP000054843">
    <property type="component" value="Unassembled WGS sequence"/>
</dbReference>
<dbReference type="EMBL" id="JYDO01000053">
    <property type="protein sequence ID" value="KRZ74208.1"/>
    <property type="molecule type" value="Genomic_DNA"/>
</dbReference>
<keyword evidence="2" id="KW-1185">Reference proteome</keyword>